<accession>A0A699U9B1</accession>
<dbReference type="AlphaFoldDB" id="A0A699U9B1"/>
<gene>
    <name evidence="1" type="ORF">Tci_890532</name>
</gene>
<comment type="caution">
    <text evidence="1">The sequence shown here is derived from an EMBL/GenBank/DDBJ whole genome shotgun (WGS) entry which is preliminary data.</text>
</comment>
<organism evidence="1">
    <name type="scientific">Tanacetum cinerariifolium</name>
    <name type="common">Dalmatian daisy</name>
    <name type="synonym">Chrysanthemum cinerariifolium</name>
    <dbReference type="NCBI Taxonomy" id="118510"/>
    <lineage>
        <taxon>Eukaryota</taxon>
        <taxon>Viridiplantae</taxon>
        <taxon>Streptophyta</taxon>
        <taxon>Embryophyta</taxon>
        <taxon>Tracheophyta</taxon>
        <taxon>Spermatophyta</taxon>
        <taxon>Magnoliopsida</taxon>
        <taxon>eudicotyledons</taxon>
        <taxon>Gunneridae</taxon>
        <taxon>Pentapetalae</taxon>
        <taxon>asterids</taxon>
        <taxon>campanulids</taxon>
        <taxon>Asterales</taxon>
        <taxon>Asteraceae</taxon>
        <taxon>Asteroideae</taxon>
        <taxon>Anthemideae</taxon>
        <taxon>Anthemidinae</taxon>
        <taxon>Tanacetum</taxon>
    </lineage>
</organism>
<protein>
    <submittedName>
        <fullName evidence="1">Uncharacterized protein</fullName>
    </submittedName>
</protein>
<dbReference type="EMBL" id="BKCJ011308292">
    <property type="protein sequence ID" value="GFD18563.1"/>
    <property type="molecule type" value="Genomic_DNA"/>
</dbReference>
<evidence type="ECO:0000313" key="1">
    <source>
        <dbReference type="EMBL" id="GFD18563.1"/>
    </source>
</evidence>
<proteinExistence type="predicted"/>
<sequence>MEEAQAFLQQKVGAYVRDANVLVKLLSFKITVLGE</sequence>
<name>A0A699U9B1_TANCI</name>
<reference evidence="1" key="1">
    <citation type="journal article" date="2019" name="Sci. Rep.">
        <title>Draft genome of Tanacetum cinerariifolium, the natural source of mosquito coil.</title>
        <authorList>
            <person name="Yamashiro T."/>
            <person name="Shiraishi A."/>
            <person name="Satake H."/>
            <person name="Nakayama K."/>
        </authorList>
    </citation>
    <scope>NUCLEOTIDE SEQUENCE</scope>
</reference>
<feature type="non-terminal residue" evidence="1">
    <location>
        <position position="35"/>
    </location>
</feature>